<organism evidence="1">
    <name type="scientific">Siphoviridae sp. ctcx61</name>
    <dbReference type="NCBI Taxonomy" id="2825575"/>
    <lineage>
        <taxon>Viruses</taxon>
        <taxon>Duplodnaviria</taxon>
        <taxon>Heunggongvirae</taxon>
        <taxon>Uroviricota</taxon>
        <taxon>Caudoviricetes</taxon>
    </lineage>
</organism>
<evidence type="ECO:0000313" key="1">
    <source>
        <dbReference type="EMBL" id="DAF86609.1"/>
    </source>
</evidence>
<dbReference type="EMBL" id="BK015949">
    <property type="protein sequence ID" value="DAF86609.1"/>
    <property type="molecule type" value="Genomic_DNA"/>
</dbReference>
<sequence>MNIKLTDKEYVELKYAYYLGFKYIARHEKGTVELFKELPIRDKETNGITTSGYDTWVIGSYPIKDHSLYDKVKLGKYDFITWENGVWKITDILNSIR</sequence>
<accession>A0A8S5TWP2</accession>
<proteinExistence type="predicted"/>
<reference evidence="1" key="1">
    <citation type="journal article" date="2021" name="Proc. Natl. Acad. Sci. U.S.A.">
        <title>A Catalog of Tens of Thousands of Viruses from Human Metagenomes Reveals Hidden Associations with Chronic Diseases.</title>
        <authorList>
            <person name="Tisza M.J."/>
            <person name="Buck C.B."/>
        </authorList>
    </citation>
    <scope>NUCLEOTIDE SEQUENCE</scope>
    <source>
        <strain evidence="1">Ctcx61</strain>
    </source>
</reference>
<name>A0A8S5TWP2_9CAUD</name>
<protein>
    <submittedName>
        <fullName evidence="1">TRYPTOPHAN ZIPPER 2-hairpin, type I' turn</fullName>
    </submittedName>
</protein>